<dbReference type="InterPro" id="IPR046705">
    <property type="entry name" value="DUF6778"/>
</dbReference>
<dbReference type="Pfam" id="PF20569">
    <property type="entry name" value="DUF6778"/>
    <property type="match status" value="1"/>
</dbReference>
<accession>A0ABY1NZL1</accession>
<comment type="caution">
    <text evidence="2">The sequence shown here is derived from an EMBL/GenBank/DDBJ whole genome shotgun (WGS) entry which is preliminary data.</text>
</comment>
<keyword evidence="3" id="KW-1185">Reference proteome</keyword>
<evidence type="ECO:0000256" key="1">
    <source>
        <dbReference type="SAM" id="SignalP"/>
    </source>
</evidence>
<evidence type="ECO:0000313" key="3">
    <source>
        <dbReference type="Proteomes" id="UP001157961"/>
    </source>
</evidence>
<gene>
    <name evidence="2" type="ORF">SAMN06265373_104269</name>
</gene>
<reference evidence="2 3" key="1">
    <citation type="submission" date="2017-05" db="EMBL/GenBank/DDBJ databases">
        <authorList>
            <person name="Varghese N."/>
            <person name="Submissions S."/>
        </authorList>
    </citation>
    <scope>NUCLEOTIDE SEQUENCE [LARGE SCALE GENOMIC DNA]</scope>
    <source>
        <strain evidence="2 3">DSM 29734</strain>
    </source>
</reference>
<dbReference type="PROSITE" id="PS51257">
    <property type="entry name" value="PROKAR_LIPOPROTEIN"/>
    <property type="match status" value="1"/>
</dbReference>
<name>A0ABY1NZL1_9RHOB</name>
<dbReference type="RefSeq" id="WP_283426221.1">
    <property type="nucleotide sequence ID" value="NZ_FXTY01000004.1"/>
</dbReference>
<dbReference type="EMBL" id="FXTY01000004">
    <property type="protein sequence ID" value="SMP22807.1"/>
    <property type="molecule type" value="Genomic_DNA"/>
</dbReference>
<evidence type="ECO:0000313" key="2">
    <source>
        <dbReference type="EMBL" id="SMP22807.1"/>
    </source>
</evidence>
<organism evidence="2 3">
    <name type="scientific">Shimia sagamensis</name>
    <dbReference type="NCBI Taxonomy" id="1566352"/>
    <lineage>
        <taxon>Bacteria</taxon>
        <taxon>Pseudomonadati</taxon>
        <taxon>Pseudomonadota</taxon>
        <taxon>Alphaproteobacteria</taxon>
        <taxon>Rhodobacterales</taxon>
        <taxon>Roseobacteraceae</taxon>
    </lineage>
</organism>
<dbReference type="Proteomes" id="UP001157961">
    <property type="component" value="Unassembled WGS sequence"/>
</dbReference>
<keyword evidence="1" id="KW-0732">Signal</keyword>
<protein>
    <recommendedName>
        <fullName evidence="4">Lipoprotein</fullName>
    </recommendedName>
</protein>
<sequence length="223" mass="23966">MSMGKVIAALVLALGASACASVDTASRNAPYDTVPTDMAAPAPSYALESFDVLVPTSLKVSEANLYYPPGDIVWRGETRGNRYEQVKAIFDESIRLGTRPLDGAMPVRVKIEVTRFHALTEKARYTVGGVHSIEFVMTIIEPTSGAVLRGPKPIKASLVGYGGQMAFEAEARGLTQKYRITQHLARVVHDELTKAEGFVAPKRGVTQRIQPLAPAAIEVAAAE</sequence>
<feature type="signal peptide" evidence="1">
    <location>
        <begin position="1"/>
        <end position="20"/>
    </location>
</feature>
<feature type="chain" id="PRO_5047310952" description="Lipoprotein" evidence="1">
    <location>
        <begin position="21"/>
        <end position="223"/>
    </location>
</feature>
<proteinExistence type="predicted"/>
<evidence type="ECO:0008006" key="4">
    <source>
        <dbReference type="Google" id="ProtNLM"/>
    </source>
</evidence>